<feature type="domain" description="TNFR-Cys" evidence="3">
    <location>
        <begin position="1890"/>
        <end position="1924"/>
    </location>
</feature>
<feature type="region of interest" description="Disordered" evidence="2">
    <location>
        <begin position="5907"/>
        <end position="5948"/>
    </location>
</feature>
<dbReference type="STRING" id="2880.D8LR26"/>
<sequence>MVQVFQPTLRGRYYEVAPQQQQRRKLQVGVASNVVLSESTVSVAEGGADATYTVSLDADPGATVVVTVDISTASSDVLLSASQLLFDDSNYGDAQSVTISAVEDGDVESLEEATITHSVSVSSGYDWNGAVSPGADLTARVYDNDEAGIVVSTSTLYVDEGGVAGYEVKLMGMPSQDVVVAAAASNAYVTVTASRTFTSLTWDDTQTFTVSGTDDAVETAESYPATISHTVSSTDPLFDGTAPLFFPSSELSVVIYDNDDGCYRSCDPGEWASPCVDSYECSSCSPGYSCAGDCNDPVACPAGTSLAAYGSSDPNDCEACPDGYYSSEEGSAACSPCEAGYYCSSAAAVPVACPAGEFASAGALTCSECADGYYNPLEAQGACQECPAGYSCADKALTPTQCSSGSYSEGGATECLSCPAGSYCSSTGSSPEVCADGSYSLENWAYCVACPAGAYCINTNQEPTACSAGTSSLGGSTTCTACASGTYSSVDGSIECTNCPAGMSCTDVSAEPVTCSNGTFSMLGEAICSDCDAGLYSNEGASSCLACPAGYSCLNPATSSPTQCAEGYSSNGGLACIACSVGTYTDSLRDRCIACPAGYKCSDPTLGPVLCNEGFYSTGNAITCTECPAGSFCTSPFTVAEACGAGTYSTAGSANCTVCPGGSSCATPSDLPIACSDGYYSAEGASACTVCPAGSYCPGPPRDEESKASCSPGTYSESGASLCSQCPKGHFCPDATLAPVACPNGYYAYVGNMTACDECPAGSYCPSAEMPPQDCPGGYYSEGATVSCTACPTGAACPTTATGYISCSPGTFSVGLATNCTSCPPGYYCPNTEAAELYECPDGTYSTGDASSCEICPPGYYCPLKTVDAELPCPGGTYSTGGARNCTACDAGFTCAADGTGLVACEAGYYSQAGAMECVECPAGSYCPYTANATVFACPEGSYSLGHSQSCTPCQAGYYCPYQDSAQDLPCLSGTFAVGGKHVCTDCPAGFTCSSTSTNQMEACGPGYYSLLGEPLCTTCPAGYRCPLAKDSPIACDPGYYSTAASTNCTSCPAGYFCDDPEALPQPCEVGYYSGGGTAVCSACQPGYRCPEASVSATPAGSECPEGTYCNPARTLLECPAGTYGNVTAAASLEEGCQACTEGYYCTDTGNTLATRTVCPAGNYCPVGSSSPSACAAGMYSASTGAWSSNVCQECDAGYYCTSGSSSATSKPCPAGYYCPVNTPSSTSYPCPEGTYSGATGNTLSSQCSICPIGTYCLAGSTSPTNCLPGTYQPSEAATSPSACQQCEPGWACESAAMSVMTTLCDPGHYCPKGTSYADQYPCPAGTYTDETNLTSATQCSDCPERFACFSGSTSNDWSPCGEGHWCPENTPTRTSYPCSAGSFTNRTDLAADSECYPCPLGEWCGGSGSPEPDGPCEAGYYCPLRTAAATDYPCPAGTFSISTSLYLEAQCEDCPPGYYCPEASTQIEPCPAGTYSPYNATEDAGPDSFPSCTVCPAGSYCVEASVNPVACGVGMYSSSGADACSVCEAGHYCGSNETSAVDMLTGVGSWDLSSNSSGMCFNGTYCAAGMTRAPDLARDACPAGHYCPAGVASPYPCPSGTYNPHTGRDDLEEDCLISLEGYYTIEASTNMTGSCDPGYYCPAGSTGPQQVPCPERFYRSSSGAGSQDDCAYCVSGGYCPSGSTEPIDCPRGFYCVHGVAEPEPCPLGTYGNTTGLRKISDCNDCDPGSYCDQRGLTNPAGLCDPGYYCLDGSYTSAPNAPGSPLSIEDTDIGGLCPGELWGRAKGGIRTHKLGTHRKDASAAGGYCPIGSSYQQPCPHGTYNNFSGAADPADCSDCPPGFYCSGTSNPAPTGGCYAGHYCTGGASTPTQNRTDRGYYAPVGAAVQYPCEPGTYNNEESQESCLDCTAGYYCPDQATITPTVCPVGSYCPVGSDVAILCPSGTFSNELAVQLESGCATCTQGKYCAYNGLTEPTGDCEAGYYCSGGAILSNPVDQVYGDECSAGHYCEEGSPWPVPCPLGTYFGAQGNDGYHWANNTITGAPYQTYCTLCSAGKTCNSTGLTSPDLLCAEGYFCKLGASDPLPYCEAGEGLCTFGVCPAGHYCPMGTSDPIVCPPGTYMNNTGAAECFDCPERYYCDGSLPRGYEECPIGRYCETGTDVPTNCPVGTYSAQAGLGFESECTACTPGYFCAETGLTAVEGPCAEGYYCPAGSEDSLGKIGETTSHICPEGFYCPAGVSTPEACIVGTYNPSTQKRAVEDCTACSEGYYCETTGLVEPTGPCHSGHYCKRKVDTAAPTTGITIESGVEYGGDLCPVGTYCGNGTATPLPCLAGTYNDLEGQEECFACPAGYYCEANATAYDSTPCPAGYYCTEGTTFATEHPCPPGTYANMTMTSSEENCVDAPAGWYVAGSASQAVSGRCNEGFYCSGGSSSATPSCVETVEGVCDTGGPCVAGQYCPEGSPYWRACPGGSYCNDASGVITGDCYAGYYCVQGAKTPSPENEVDEDGNVVGGVCPAGYYCPVGSETPQACPSGTYSGSTGNTNSTACLPCTPGFICPNASTSVPTEPCPAGFYCPAGTAEATLQCSVGEACLESSGEPVPCAPGTYQNELGQELCLPCPEGYFCLEGTETPTDCPLGSYCPAGTMWATQHRCPRGTFGEETNLVNATMCSTCTPGWYCAVEGLDAPTGQCNATYYCGGGAVIATPDSMSADGYQGDTCVDRSNGTTNDICPPGHYCPRGSGAPIPCPAGTSSSSFGLSMEEQCPDCQPGFYCPDVGTYNATVECTEGFYCPGRDASPTRICPAGHYCPAGSSNPRDCVAGTYQNDTSAANCDICPDRHYCEATATEALPCPAGYYCPEGTEFATEYPCPNGTFSNVESLASASECTLCSAGRYCGSEGLNEPEGLCGAGYYCALGAMSPVPADEVDPGVGGLCSAGYACVEGAESSQPVDGVTGYPCPRGTYCPAGSSFPHGCAPGTYNPSEAMEACVDCLPGKICPGNTTTPEECPEYHYCPAGSATGIICPTGTYSDRNDLVAESECSPCPPGHYCLDGNVTSTCRAGYFCKTGIGNPTPNSEYANVTYEAYNEIWEALDAGPCPAGHYCPPGTEDPVQCANASVRASLLGVSADDCGICQAGFVCYPGEPIPEQCYRGYYCPQGEDPIPCPIGTYNPLMEQDDRDDCNSCPAGYYCFSEGIGDHAQYPCPAGSFCLVRETDPEQCPAGTYRNTTGAASVEDCPLCPGGFQCHEGSVTPDVCPEKTYCPTGSSNTTTCPAGSYCPVETPEPIVCPRGYYCPLGSSEPVACVLGTYCPEGSEIFTSCPLGWYGSLTSNNTLWSRDDACDECPPGTYGADPDRLVCDICPGGYVCLGTTITATPTSAEEEGGFQCTVGHYCPEGSWEEIPCAAGSYNPEVGSSAASECFICPADHYQDQEGSAACLPCSSSSTSEANATECKCLGLNRAFQLSDGQCICRSGYEYYNEGGVLVSTVDGAIDCQPIVYERCYTGEALDADGICVSESDCDSQCGEAGGTFYEHIGLCECHGQQDLNAVCDVNCRDNAALMFVDPLTGLIVVIDGNSTEYVDPANLPSFAGALYCSDDAGCGLFPVTVSTNFSGVYGTGNAVATATSVALAAADASSSSPSAASSRRHRSLMTEAQQRESEDASVADPVEADDQVVRVRKDGGDAYSSEQDMVYMFLRRRAGNYRPRNQYRDRFFTENGTHTTIPGAIPKSQRAYTSPLSSSRPDFYPYPSQEEEGFYAEQQDKHVVDDFDYGGPPYDGRPPWERKSWSVGTQDEDRVDRERAAGRTGRRRLVGDEAEPAVESPLSCVRKGDSVLFDISSGCYPVYDKDSLLNSNLEFDYGEFRTVAELATSSATYDTFGFVFEDAGTYVFSSSCNPGSVIVLAVMGEDVSCTTEAHFVPLTAANLIKLGVAKNSDNITLTPDWALICGLLAGVAFMIFGVVSAVYYFRTKAWTTGQAATPGYRAKAQGRHFEVNGDASTQKAGFFAKRQNQVSPLDPESTAGGRGRTSRSRLSVSSRTGFGSGRAPDIEMQSSSGDPFDGQDNPDVRELVERMQKYHDDVEKEFTGQKDLVMKLHHLLQQEADELKRLLGAKAGVVGDQPAAAVEKSTRATLARLKTDLASRRLHEAGVSTSEVEALSALKRLQELLQEGAEPFAKRVMLEISNADAAERGSSHDDAHAATPLLREMQEGAELIRVEVVNELGESLEHERQREHAARAVLEGAVSRGGVVLPEDIVRTLKTVSEMDAKTDAGERGVAATLKRLADRLPACTQELCASEGLILRNLVRIRAMGNTSLETAERQRGESVISKVLDQLIQALAIVGARAETEKAAVDTARIDAEVERRHLEAAVDESIKTMTIAGSADGVPPTSDDLQGMLKEIRTLVSSSGSASAASAAVVAPTRRASALFSQVAENEYRRHSILPGDAVDTSLLAEEEAEEEARRSEIEANLLAEQEAGVAAVSAVADSQKRSLQEQLDNAGATVEEKQAMMNALTEDQKTIEGILEGERVRMEESFKSAAAARKARDEKHAEEDAVEECQTKAELLHKQNAQIKELRRKHEAAQLVVTGAASAADDDGDQDPQGQDKTDGSGDETDGEDERGVIAALRKAHAEQVALLESSLTAKAKSAKHALRERLAAQRAKREAELVEGGASWSEAAIKADKELAAKEESQQKELAATLASEKSHALKTELSTQRQVRDEARAVVNENQDPDAGQAAAAEDAHRMREEAVEAIQVLEDAMAEEGRVRRKALVERLKATRRAKEAELERHGAGEMERCKQDADLTRLEELQIEALEEELLHEREIGLKDARACAAAAEVAATVASSRAAEGGEVDPRAAVLASKMKELHLTAMEQLENDMSRNEKNASRALRERLQAARAAREATLQDKESLSASEAARKARTELEDGEERAIEELMEDLRNDRVEAIGRANLEAEAAGTDSLRAEADRLLAEHRNRMAQLQEAMKVDAQRQKTNLQKRLAARRKGTDAVVAAAQPVSLQAAAKAATLADSAEEAERINLERSLLDEANRLQSDAEGYERSVQNILTSAEHAAASGVYGASPRAAEAEMVHEERNQSLRAIHERAMAAMETQNENKRRAVAARLGQRRAAARAARAEAMRAAGKSEEEIAKDLAEVNAHDSQEAAQEDAILQAEGVAAIEEERSTQIAAVTDGIAPKKEAARIRERHIRDAAALEKELKQHCRDQRAALASRLRKRKAAKEESLRRAGAGEEETAAALQTLEFEAERDVVQLEQALSGLKDTEATSQKQAAALASGEDEHPQSGLAELRARHQESENFLKDSLRAEAGARRARMRQRIAARTAERVKELTAQRRSKDEIHAEVAAIRDAGEAEENRFEAVLATEAEARIHAARETALAAETSLEVTQEEARDLRKNHENAMIALAAEMAEKQRRGKEGVGARLQEKKAKRLAELKKVKAKDDEVQDELARLEQEAEREQKQVEADIEQEAAILEQAEAKMLAKRAAEARATRLTAESSRRAGELELQKIRQAHEENQRILEEAQESKRKLRQRTLAERLERRRQEKMNASIAALESAEAQQKLAASLEKERVEARAELEEELVKEACQELEVHAQRQARAEHAVRMSAKNAIDEAEKRAKLAREEHEESTKELDMQLAAARITQGNKLKDRLAKKRKEREKQLTRESADAEAVKEARRIMEEEEQREVARLENHLARERERLHEENLARAKARRTREEAEERDRAIAAAQAADLAKQEAVGCLQRLQKQHAEQHAALEHQMEEEKRSREAKLRDRLAKKRKAKEEEMQQAALSEREKQIEQKNLEDEERAERQRFHDQLEEEIKKSADAQRRHQEEALAEATAEAARTTELAAAAAARAAATDAVREAVEAAEQEDFKRKAQKLKELSLANEEKEKAALAGSSATSKSRLMDRLAKKKAKAEAKKRELEAAQKVEEERLLAKHKNPPHLPTKRPTNSKEEVEAARAAAAPGWTGDIAWDEAVMVAMAEEPRAGETQSDREARVLKSVLEAGIVPEKKLGKVGPGRAGWRLGGTDYRIMCVELVMSGRHDKETAELLTTQYKQRASRLATSLGELLVEKNTARAEAMQRLAKMNATDEERADAAADVDDDFAGRQQQMETSIIQQMEPPHLEQQLELRQRQLQEIAGTFRAIAPESALERLQEINATRHEEELENFHAAMEREKEERLKRLQEERSKFEEQLRQRHDAEMQRLQAEEQKVLDVEREAQEARLKEKQAELERQREEEKRKMEERSDQLNASQKEALLEQFKLDQAAELGALKAEEQSSKSKLEQKLAARRQKKTEEMRKREERQLKEKETRDAQRLQEIERQTQLEDAAEVGALSASGSVSALKVDIDQAAIQLARKRGGPNEAKERLKETLAANETRKMVQRHNSVSGRGSLSGAGGGASAAAAAAAATAATATAYTHISSKLEGIEGLISALKAAQGNRLLGPGISAGGDGSTQVYRDAEDEATIPEGNDLQVIPRDKLPVQAVARLEFGEHLLSVLGLADTVRLQVAKNLPPTDVPSQGSGTGGRLNANAFRNSYLWEASTGVLNLHVRRLSSSGDFGLVLVHAAAHIHVDPSDMTNDLDPRFTQHFHRSLKVLTQELFKYRESAAPMADGGLGSPIPSPRLAGSVPGSSAKTDMVLGPGGAKSKTTGAGSGEFAQDLLEERMEKYARASGHPRLVELLSRHANEQKDKFTLSDDEDQVSNVGDVEYMEKFDNRDADSIFRSPVASINGHESFDDGASDNGREEKKGL</sequence>
<protein>
    <recommendedName>
        <fullName evidence="3">TNFR-Cys domain-containing protein</fullName>
    </recommendedName>
</protein>
<feature type="domain" description="TNFR-Cys" evidence="3">
    <location>
        <begin position="2329"/>
        <end position="2364"/>
    </location>
</feature>
<feature type="compositionally biased region" description="Basic and acidic residues" evidence="2">
    <location>
        <begin position="5907"/>
        <end position="5917"/>
    </location>
</feature>
<feature type="domain" description="TNFR-Cys" evidence="3">
    <location>
        <begin position="873"/>
        <end position="904"/>
    </location>
</feature>
<evidence type="ECO:0000256" key="1">
    <source>
        <dbReference type="SAM" id="Coils"/>
    </source>
</evidence>
<dbReference type="InterPro" id="IPR009030">
    <property type="entry name" value="Growth_fac_rcpt_cys_sf"/>
</dbReference>
<feature type="coiled-coil region" evidence="1">
    <location>
        <begin position="4454"/>
        <end position="4516"/>
    </location>
</feature>
<feature type="compositionally biased region" description="Polar residues" evidence="2">
    <location>
        <begin position="3731"/>
        <end position="3741"/>
    </location>
</feature>
<dbReference type="InterPro" id="IPR011641">
    <property type="entry name" value="Tyr-kin_ephrin_A/B_rcpt-like"/>
</dbReference>
<dbReference type="EMBL" id="FN649741">
    <property type="protein sequence ID" value="CBN77699.1"/>
    <property type="molecule type" value="Genomic_DNA"/>
</dbReference>
<feature type="region of interest" description="Disordered" evidence="2">
    <location>
        <begin position="5664"/>
        <end position="5689"/>
    </location>
</feature>
<feature type="compositionally biased region" description="Basic and acidic residues" evidence="2">
    <location>
        <begin position="5239"/>
        <end position="5249"/>
    </location>
</feature>
<reference evidence="4 5" key="1">
    <citation type="journal article" date="2010" name="Nature">
        <title>The Ectocarpus genome and the independent evolution of multicellularity in brown algae.</title>
        <authorList>
            <person name="Cock J.M."/>
            <person name="Sterck L."/>
            <person name="Rouze P."/>
            <person name="Scornet D."/>
            <person name="Allen A.E."/>
            <person name="Amoutzias G."/>
            <person name="Anthouard V."/>
            <person name="Artiguenave F."/>
            <person name="Aury J.M."/>
            <person name="Badger J.H."/>
            <person name="Beszteri B."/>
            <person name="Billiau K."/>
            <person name="Bonnet E."/>
            <person name="Bothwell J.H."/>
            <person name="Bowler C."/>
            <person name="Boyen C."/>
            <person name="Brownlee C."/>
            <person name="Carrano C.J."/>
            <person name="Charrier B."/>
            <person name="Cho G.Y."/>
            <person name="Coelho S.M."/>
            <person name="Collen J."/>
            <person name="Corre E."/>
            <person name="Da Silva C."/>
            <person name="Delage L."/>
            <person name="Delaroque N."/>
            <person name="Dittami S.M."/>
            <person name="Doulbeau S."/>
            <person name="Elias M."/>
            <person name="Farnham G."/>
            <person name="Gachon C.M."/>
            <person name="Gschloessl B."/>
            <person name="Heesch S."/>
            <person name="Jabbari K."/>
            <person name="Jubin C."/>
            <person name="Kawai H."/>
            <person name="Kimura K."/>
            <person name="Kloareg B."/>
            <person name="Kupper F.C."/>
            <person name="Lang D."/>
            <person name="Le Bail A."/>
            <person name="Leblanc C."/>
            <person name="Lerouge P."/>
            <person name="Lohr M."/>
            <person name="Lopez P.J."/>
            <person name="Martens C."/>
            <person name="Maumus F."/>
            <person name="Michel G."/>
            <person name="Miranda-Saavedra D."/>
            <person name="Morales J."/>
            <person name="Moreau H."/>
            <person name="Motomura T."/>
            <person name="Nagasato C."/>
            <person name="Napoli C.A."/>
            <person name="Nelson D.R."/>
            <person name="Nyvall-Collen P."/>
            <person name="Peters A.F."/>
            <person name="Pommier C."/>
            <person name="Potin P."/>
            <person name="Poulain J."/>
            <person name="Quesneville H."/>
            <person name="Read B."/>
            <person name="Rensing S.A."/>
            <person name="Ritter A."/>
            <person name="Rousvoal S."/>
            <person name="Samanta M."/>
            <person name="Samson G."/>
            <person name="Schroeder D.C."/>
            <person name="Segurens B."/>
            <person name="Strittmatter M."/>
            <person name="Tonon T."/>
            <person name="Tregear J.W."/>
            <person name="Valentin K."/>
            <person name="von Dassow P."/>
            <person name="Yamagishi T."/>
            <person name="Van de Peer Y."/>
            <person name="Wincker P."/>
        </authorList>
    </citation>
    <scope>NUCLEOTIDE SEQUENCE [LARGE SCALE GENOMIC DNA]</scope>
    <source>
        <strain evidence="5">Ec32 / CCAP1310/4</strain>
    </source>
</reference>
<feature type="coiled-coil region" evidence="1">
    <location>
        <begin position="5396"/>
        <end position="5499"/>
    </location>
</feature>
<dbReference type="InterPro" id="IPR001368">
    <property type="entry name" value="TNFR/NGFR_Cys_rich_reg"/>
</dbReference>
<feature type="compositionally biased region" description="Basic and acidic residues" evidence="2">
    <location>
        <begin position="6321"/>
        <end position="6342"/>
    </location>
</feature>
<feature type="compositionally biased region" description="Basic and acidic residues" evidence="2">
    <location>
        <begin position="5929"/>
        <end position="5948"/>
    </location>
</feature>
<feature type="compositionally biased region" description="Basic and acidic residues" evidence="2">
    <location>
        <begin position="5813"/>
        <end position="5856"/>
    </location>
</feature>
<proteinExistence type="predicted"/>
<dbReference type="Pfam" id="PF07699">
    <property type="entry name" value="Ephrin_rec_like"/>
    <property type="match status" value="1"/>
</dbReference>
<feature type="region of interest" description="Disordered" evidence="2">
    <location>
        <begin position="3772"/>
        <end position="3813"/>
    </location>
</feature>
<dbReference type="OMA" id="RCENGTY"/>
<feature type="domain" description="TNFR-Cys" evidence="3">
    <location>
        <begin position="2601"/>
        <end position="2634"/>
    </location>
</feature>
<keyword evidence="5" id="KW-1185">Reference proteome</keyword>
<feature type="coiled-coil region" evidence="1">
    <location>
        <begin position="4964"/>
        <end position="4999"/>
    </location>
</feature>
<gene>
    <name evidence="4" type="ORF">Esi_0062_0018</name>
</gene>
<dbReference type="eggNOG" id="KOG1217">
    <property type="taxonomic scope" value="Eukaryota"/>
</dbReference>
<dbReference type="SUPFAM" id="SSF57184">
    <property type="entry name" value="Growth factor receptor domain"/>
    <property type="match status" value="16"/>
</dbReference>
<evidence type="ECO:0000256" key="2">
    <source>
        <dbReference type="SAM" id="MobiDB-lite"/>
    </source>
</evidence>
<feature type="domain" description="TNFR-Cys" evidence="3">
    <location>
        <begin position="1231"/>
        <end position="1267"/>
    </location>
</feature>
<dbReference type="EMBL" id="FN648841">
    <property type="protein sequence ID" value="CBN77699.1"/>
    <property type="molecule type" value="Genomic_DNA"/>
</dbReference>
<feature type="compositionally biased region" description="Basic and acidic residues" evidence="2">
    <location>
        <begin position="5773"/>
        <end position="5795"/>
    </location>
</feature>
<feature type="region of interest" description="Disordered" evidence="2">
    <location>
        <begin position="4589"/>
        <end position="4617"/>
    </location>
</feature>
<feature type="region of interest" description="Disordered" evidence="2">
    <location>
        <begin position="6251"/>
        <end position="6277"/>
    </location>
</feature>
<feature type="region of interest" description="Disordered" evidence="2">
    <location>
        <begin position="6753"/>
        <end position="6779"/>
    </location>
</feature>
<keyword evidence="1" id="KW-0175">Coiled coil</keyword>
<feature type="region of interest" description="Disordered" evidence="2">
    <location>
        <begin position="3719"/>
        <end position="3741"/>
    </location>
</feature>
<name>D8LR26_ECTSI</name>
<feature type="region of interest" description="Disordered" evidence="2">
    <location>
        <begin position="5230"/>
        <end position="5254"/>
    </location>
</feature>
<feature type="compositionally biased region" description="Basic and acidic residues" evidence="2">
    <location>
        <begin position="6300"/>
        <end position="6314"/>
    </location>
</feature>
<dbReference type="OrthoDB" id="201089at2759"/>
<dbReference type="PANTHER" id="PTHR47236:SF4">
    <property type="entry name" value="GENE 9195-RELATED"/>
    <property type="match status" value="1"/>
</dbReference>
<dbReference type="eggNOG" id="KOG0161">
    <property type="taxonomic scope" value="Eukaryota"/>
</dbReference>
<feature type="region of interest" description="Disordered" evidence="2">
    <location>
        <begin position="4903"/>
        <end position="4926"/>
    </location>
</feature>
<feature type="compositionally biased region" description="Basic and acidic residues" evidence="2">
    <location>
        <begin position="6251"/>
        <end position="6274"/>
    </location>
</feature>
<accession>D8LR26</accession>
<feature type="compositionally biased region" description="Basic and acidic residues" evidence="2">
    <location>
        <begin position="3792"/>
        <end position="3802"/>
    </location>
</feature>
<feature type="region of interest" description="Disordered" evidence="2">
    <location>
        <begin position="3634"/>
        <end position="3668"/>
    </location>
</feature>
<dbReference type="SMART" id="SM00208">
    <property type="entry name" value="TNFR"/>
    <property type="match status" value="9"/>
</dbReference>
<feature type="domain" description="TNFR-Cys" evidence="3">
    <location>
        <begin position="402"/>
        <end position="434"/>
    </location>
</feature>
<evidence type="ECO:0000313" key="4">
    <source>
        <dbReference type="EMBL" id="CBN77699.1"/>
    </source>
</evidence>
<feature type="coiled-coil region" evidence="1">
    <location>
        <begin position="4866"/>
        <end position="4893"/>
    </location>
</feature>
<dbReference type="Proteomes" id="UP000002630">
    <property type="component" value="Linkage Group LG16"/>
</dbReference>
<feature type="region of interest" description="Disordered" evidence="2">
    <location>
        <begin position="5963"/>
        <end position="5987"/>
    </location>
</feature>
<feature type="domain" description="TNFR-Cys" evidence="3">
    <location>
        <begin position="3421"/>
        <end position="3451"/>
    </location>
</feature>
<feature type="domain" description="TNFR-Cys" evidence="3">
    <location>
        <begin position="531"/>
        <end position="564"/>
    </location>
</feature>
<organism evidence="4 5">
    <name type="scientific">Ectocarpus siliculosus</name>
    <name type="common">Brown alga</name>
    <name type="synonym">Conferva siliculosa</name>
    <dbReference type="NCBI Taxonomy" id="2880"/>
    <lineage>
        <taxon>Eukaryota</taxon>
        <taxon>Sar</taxon>
        <taxon>Stramenopiles</taxon>
        <taxon>Ochrophyta</taxon>
        <taxon>PX clade</taxon>
        <taxon>Phaeophyceae</taxon>
        <taxon>Ectocarpales</taxon>
        <taxon>Ectocarpaceae</taxon>
        <taxon>Ectocarpus</taxon>
    </lineage>
</organism>
<dbReference type="PANTHER" id="PTHR47236">
    <property type="entry name" value="GENE, 32742-RELATED-RELATED"/>
    <property type="match status" value="1"/>
</dbReference>
<dbReference type="CDD" id="cd06503">
    <property type="entry name" value="ATP-synt_Fo_b"/>
    <property type="match status" value="2"/>
</dbReference>
<evidence type="ECO:0000313" key="5">
    <source>
        <dbReference type="Proteomes" id="UP000002630"/>
    </source>
</evidence>
<feature type="region of interest" description="Disordered" evidence="2">
    <location>
        <begin position="5280"/>
        <end position="5303"/>
    </location>
</feature>
<dbReference type="SMART" id="SM01411">
    <property type="entry name" value="Ephrin_rec_like"/>
    <property type="match status" value="51"/>
</dbReference>
<feature type="region of interest" description="Disordered" evidence="2">
    <location>
        <begin position="6300"/>
        <end position="6342"/>
    </location>
</feature>
<feature type="coiled-coil region" evidence="1">
    <location>
        <begin position="4541"/>
        <end position="4585"/>
    </location>
</feature>
<feature type="domain" description="TNFR-Cys" evidence="3">
    <location>
        <begin position="2530"/>
        <end position="2570"/>
    </location>
</feature>
<feature type="coiled-coil region" evidence="1">
    <location>
        <begin position="5526"/>
        <end position="5652"/>
    </location>
</feature>
<feature type="coiled-coil region" evidence="1">
    <location>
        <begin position="5197"/>
        <end position="5224"/>
    </location>
</feature>
<feature type="compositionally biased region" description="Low complexity" evidence="2">
    <location>
        <begin position="4029"/>
        <end position="4038"/>
    </location>
</feature>
<feature type="region of interest" description="Disordered" evidence="2">
    <location>
        <begin position="5773"/>
        <end position="5867"/>
    </location>
</feature>
<feature type="region of interest" description="Disordered" evidence="2">
    <location>
        <begin position="4005"/>
        <end position="4061"/>
    </location>
</feature>
<dbReference type="InParanoid" id="D8LR26"/>
<dbReference type="Gene3D" id="2.10.50.10">
    <property type="entry name" value="Tumor Necrosis Factor Receptor, subunit A, domain 2"/>
    <property type="match status" value="11"/>
</dbReference>
<evidence type="ECO:0000259" key="3">
    <source>
        <dbReference type="SMART" id="SM00208"/>
    </source>
</evidence>
<dbReference type="eggNOG" id="KOG3529">
    <property type="taxonomic scope" value="Eukaryota"/>
</dbReference>
<feature type="compositionally biased region" description="Basic and acidic residues" evidence="2">
    <location>
        <begin position="5679"/>
        <end position="5689"/>
    </location>
</feature>